<dbReference type="KEGG" id="nve:5514017"/>
<proteinExistence type="inferred from homology"/>
<dbReference type="eggNOG" id="KOG0061">
    <property type="taxonomic scope" value="Eukaryota"/>
</dbReference>
<protein>
    <submittedName>
        <fullName evidence="9">Uncharacterized protein</fullName>
    </submittedName>
</protein>
<evidence type="ECO:0000259" key="8">
    <source>
        <dbReference type="Pfam" id="PF19055"/>
    </source>
</evidence>
<evidence type="ECO:0000256" key="1">
    <source>
        <dbReference type="ARBA" id="ARBA00004141"/>
    </source>
</evidence>
<accession>A7S218</accession>
<evidence type="ECO:0000256" key="4">
    <source>
        <dbReference type="ARBA" id="ARBA00022692"/>
    </source>
</evidence>
<dbReference type="Pfam" id="PF19055">
    <property type="entry name" value="ABC2_membrane_7"/>
    <property type="match status" value="1"/>
</dbReference>
<feature type="non-terminal residue" evidence="9">
    <location>
        <position position="1"/>
    </location>
</feature>
<comment type="subcellular location">
    <subcellularLocation>
        <location evidence="1">Membrane</location>
        <topology evidence="1">Multi-pass membrane protein</topology>
    </subcellularLocation>
</comment>
<dbReference type="Gene3D" id="3.40.50.300">
    <property type="entry name" value="P-loop containing nucleotide triphosphate hydrolases"/>
    <property type="match status" value="1"/>
</dbReference>
<evidence type="ECO:0000256" key="6">
    <source>
        <dbReference type="ARBA" id="ARBA00023136"/>
    </source>
</evidence>
<sequence>LFIGKLTVREHLIFNALLRMEKHFTKRQRLERVEQILDELGLRRCADTLIGVPGRIRGISGGEKKRLSFASEVLTDPAILFADEPTSGLDSFMAQSVVATLQNLAAQGRTVVCTIHQPSSEVYAMFDSILLLAEGRVAYLGPTYNAISSFADMGYSCPPNFN</sequence>
<dbReference type="PANTHER" id="PTHR48041">
    <property type="entry name" value="ABC TRANSPORTER G FAMILY MEMBER 28"/>
    <property type="match status" value="1"/>
</dbReference>
<dbReference type="InterPro" id="IPR043926">
    <property type="entry name" value="ABCG_dom"/>
</dbReference>
<gene>
    <name evidence="9" type="ORF">NEMVEDRAFT_v1g64983</name>
</gene>
<keyword evidence="4" id="KW-0812">Transmembrane</keyword>
<dbReference type="AlphaFoldDB" id="A7S218"/>
<name>A7S218_NEMVE</name>
<dbReference type="InterPro" id="IPR027417">
    <property type="entry name" value="P-loop_NTPase"/>
</dbReference>
<evidence type="ECO:0000256" key="3">
    <source>
        <dbReference type="ARBA" id="ARBA00022448"/>
    </source>
</evidence>
<dbReference type="InterPro" id="IPR003439">
    <property type="entry name" value="ABC_transporter-like_ATP-bd"/>
</dbReference>
<keyword evidence="6" id="KW-0472">Membrane</keyword>
<evidence type="ECO:0000313" key="9">
    <source>
        <dbReference type="EMBL" id="EDO42159.1"/>
    </source>
</evidence>
<reference evidence="9 10" key="1">
    <citation type="journal article" date="2007" name="Science">
        <title>Sea anemone genome reveals ancestral eumetazoan gene repertoire and genomic organization.</title>
        <authorList>
            <person name="Putnam N.H."/>
            <person name="Srivastava M."/>
            <person name="Hellsten U."/>
            <person name="Dirks B."/>
            <person name="Chapman J."/>
            <person name="Salamov A."/>
            <person name="Terry A."/>
            <person name="Shapiro H."/>
            <person name="Lindquist E."/>
            <person name="Kapitonov V.V."/>
            <person name="Jurka J."/>
            <person name="Genikhovich G."/>
            <person name="Grigoriev I.V."/>
            <person name="Lucas S.M."/>
            <person name="Steele R.E."/>
            <person name="Finnerty J.R."/>
            <person name="Technau U."/>
            <person name="Martindale M.Q."/>
            <person name="Rokhsar D.S."/>
        </authorList>
    </citation>
    <scope>NUCLEOTIDE SEQUENCE [LARGE SCALE GENOMIC DNA]</scope>
    <source>
        <strain evidence="10">CH2 X CH6</strain>
    </source>
</reference>
<dbReference type="GO" id="GO:0016020">
    <property type="term" value="C:membrane"/>
    <property type="evidence" value="ECO:0007669"/>
    <property type="project" value="UniProtKB-SubCell"/>
</dbReference>
<dbReference type="PhylomeDB" id="A7S218"/>
<dbReference type="GO" id="GO:0005524">
    <property type="term" value="F:ATP binding"/>
    <property type="evidence" value="ECO:0007669"/>
    <property type="project" value="InterPro"/>
</dbReference>
<comment type="similarity">
    <text evidence="2">Belongs to the ABC transporter superfamily. ABCG family. Eye pigment precursor importer (TC 3.A.1.204) subfamily.</text>
</comment>
<keyword evidence="3" id="KW-0813">Transport</keyword>
<evidence type="ECO:0000256" key="2">
    <source>
        <dbReference type="ARBA" id="ARBA00005814"/>
    </source>
</evidence>
<dbReference type="GO" id="GO:0016887">
    <property type="term" value="F:ATP hydrolysis activity"/>
    <property type="evidence" value="ECO:0007669"/>
    <property type="project" value="InterPro"/>
</dbReference>
<feature type="domain" description="ABC transporter" evidence="7">
    <location>
        <begin position="6"/>
        <end position="87"/>
    </location>
</feature>
<evidence type="ECO:0000256" key="5">
    <source>
        <dbReference type="ARBA" id="ARBA00022989"/>
    </source>
</evidence>
<dbReference type="OrthoDB" id="66620at2759"/>
<dbReference type="PANTHER" id="PTHR48041:SF139">
    <property type="entry name" value="PROTEIN SCARLET"/>
    <property type="match status" value="1"/>
</dbReference>
<evidence type="ECO:0000313" key="10">
    <source>
        <dbReference type="Proteomes" id="UP000001593"/>
    </source>
</evidence>
<keyword evidence="10" id="KW-1185">Reference proteome</keyword>
<dbReference type="Pfam" id="PF00005">
    <property type="entry name" value="ABC_tran"/>
    <property type="match status" value="1"/>
</dbReference>
<evidence type="ECO:0000259" key="7">
    <source>
        <dbReference type="Pfam" id="PF00005"/>
    </source>
</evidence>
<dbReference type="InParanoid" id="A7S218"/>
<dbReference type="HOGENOM" id="CLU_000604_1_10_1"/>
<organism evidence="9 10">
    <name type="scientific">Nematostella vectensis</name>
    <name type="common">Starlet sea anemone</name>
    <dbReference type="NCBI Taxonomy" id="45351"/>
    <lineage>
        <taxon>Eukaryota</taxon>
        <taxon>Metazoa</taxon>
        <taxon>Cnidaria</taxon>
        <taxon>Anthozoa</taxon>
        <taxon>Hexacorallia</taxon>
        <taxon>Actiniaria</taxon>
        <taxon>Edwardsiidae</taxon>
        <taxon>Nematostella</taxon>
    </lineage>
</organism>
<feature type="non-terminal residue" evidence="9">
    <location>
        <position position="162"/>
    </location>
</feature>
<dbReference type="Proteomes" id="UP000001593">
    <property type="component" value="Unassembled WGS sequence"/>
</dbReference>
<feature type="domain" description="ABC transporter family G" evidence="8">
    <location>
        <begin position="116"/>
        <end position="159"/>
    </location>
</feature>
<dbReference type="GO" id="GO:0140359">
    <property type="term" value="F:ABC-type transporter activity"/>
    <property type="evidence" value="ECO:0007669"/>
    <property type="project" value="InterPro"/>
</dbReference>
<keyword evidence="5" id="KW-1133">Transmembrane helix</keyword>
<dbReference type="SUPFAM" id="SSF52540">
    <property type="entry name" value="P-loop containing nucleoside triphosphate hydrolases"/>
    <property type="match status" value="1"/>
</dbReference>
<dbReference type="OMA" id="NCRIWRS"/>
<dbReference type="EMBL" id="DS469567">
    <property type="protein sequence ID" value="EDO42159.1"/>
    <property type="molecule type" value="Genomic_DNA"/>
</dbReference>
<dbReference type="InterPro" id="IPR050352">
    <property type="entry name" value="ABCG_transporters"/>
</dbReference>